<dbReference type="InterPro" id="IPR000792">
    <property type="entry name" value="Tscrpt_reg_LuxR_C"/>
</dbReference>
<dbReference type="EMBL" id="JACHHT010000001">
    <property type="protein sequence ID" value="MBB6521129.1"/>
    <property type="molecule type" value="Genomic_DNA"/>
</dbReference>
<reference evidence="6 7" key="1">
    <citation type="submission" date="2020-08" db="EMBL/GenBank/DDBJ databases">
        <title>Genomic Encyclopedia of Type Strains, Phase IV (KMG-IV): sequencing the most valuable type-strain genomes for metagenomic binning, comparative biology and taxonomic classification.</title>
        <authorList>
            <person name="Goeker M."/>
        </authorList>
    </citation>
    <scope>NUCLEOTIDE SEQUENCE [LARGE SCALE GENOMIC DNA]</scope>
    <source>
        <strain evidence="6 7">DSM 22368</strain>
    </source>
</reference>
<keyword evidence="2" id="KW-0238">DNA-binding</keyword>
<evidence type="ECO:0000313" key="6">
    <source>
        <dbReference type="EMBL" id="MBB6521129.1"/>
    </source>
</evidence>
<dbReference type="Gene3D" id="3.40.50.300">
    <property type="entry name" value="P-loop containing nucleotide triphosphate hydrolases"/>
    <property type="match status" value="1"/>
</dbReference>
<dbReference type="AlphaFoldDB" id="A0A7X0JSN1"/>
<dbReference type="InterPro" id="IPR016032">
    <property type="entry name" value="Sig_transdc_resp-reg_C-effctor"/>
</dbReference>
<dbReference type="Gene3D" id="1.10.10.10">
    <property type="entry name" value="Winged helix-like DNA-binding domain superfamily/Winged helix DNA-binding domain"/>
    <property type="match status" value="1"/>
</dbReference>
<dbReference type="InterPro" id="IPR049945">
    <property type="entry name" value="AAA_22"/>
</dbReference>
<accession>A0A7X0JSN1</accession>
<dbReference type="InParanoid" id="A0A7X0JSN1"/>
<dbReference type="Gene3D" id="1.25.40.10">
    <property type="entry name" value="Tetratricopeptide repeat domain"/>
    <property type="match status" value="1"/>
</dbReference>
<dbReference type="PANTHER" id="PTHR44688">
    <property type="entry name" value="DNA-BINDING TRANSCRIPTIONAL ACTIVATOR DEVR_DOSR"/>
    <property type="match status" value="1"/>
</dbReference>
<dbReference type="Pfam" id="PF25873">
    <property type="entry name" value="WHD_MalT"/>
    <property type="match status" value="1"/>
</dbReference>
<dbReference type="GO" id="GO:0016887">
    <property type="term" value="F:ATP hydrolysis activity"/>
    <property type="evidence" value="ECO:0007669"/>
    <property type="project" value="InterPro"/>
</dbReference>
<dbReference type="SUPFAM" id="SSF52540">
    <property type="entry name" value="P-loop containing nucleoside triphosphate hydrolases"/>
    <property type="match status" value="1"/>
</dbReference>
<dbReference type="RefSeq" id="WP_166849353.1">
    <property type="nucleotide sequence ID" value="NZ_JAAONY010000001.1"/>
</dbReference>
<proteinExistence type="predicted"/>
<keyword evidence="1" id="KW-0805">Transcription regulation</keyword>
<feature type="coiled-coil region" evidence="4">
    <location>
        <begin position="579"/>
        <end position="639"/>
    </location>
</feature>
<gene>
    <name evidence="6" type="ORF">HNR48_001407</name>
</gene>
<dbReference type="Proteomes" id="UP000528457">
    <property type="component" value="Unassembled WGS sequence"/>
</dbReference>
<sequence length="880" mass="100525">MSTIERPHLINALNQGFQQKLCLVTAPAGFGKTTLLSQWRQQLLAANTQVAWLTLDEADGDLNNLVCYIIFSLISAGMDLGRLQMLAEQGLSDTSPRACLALLLASIESNDSNTVLILDDYHRLDSNSVDQFIDELLANVSDNFHLIINSREKPGLDISRLRSQGQILEFGPEQLRFNSEELQLIMGPDMAPVQLESLLEKSEGWPVTIQLLRQAIASGSNREDLLANYSGTSSHLSEYLSRQILDKCDAEVQQFLLTTSILERVNNSLGQALSGVADGFDKLEKTTSIATLFVPLDEGKQWLRYHHLFSDFLREQLQLRYPEQVTRLHLRASGWFEQDNNLIEAVRHACLASDFNHAAELIEQAGGWELILYGGIGFLRRLLQYFSEEQLKQHPRLQVARAYLCQKEGAIRAARDYLEQARANPIVSSVPFLDKRQVFERDHAIVEVLQGNYEDDFSISRKYLQRPKSVESKRLGSEDSIFDGVLNCSLSLFLMAESQFDGGIGHIQKAIQQMRQAQSILGTNYCYLHLGTLAFYQGNLRQSEAYCLEAQAMADENFGSDSGLKYLADVLIYSLKDWKAELNEDLRDFEKVLQHIENYDGWFEIYIAAYELLLTRAWQDKKEEQLRNLIKRVQAVVDERINRRLQIFIDACQLGLAILEDNELQAERLLHQHKSLFDEKAELDWRPMQYFGVMAVHWHTHKQDFNKAQHYLQRMEKSCRDSGARCFRVSCLVLNAELEYQRKQSAQAARYLFEAASLAWPENIMRPFVRSEHAVAMIAAANNYSQELPVDRLSLNFLQQCSDLAKKLKKHSLKQQQLLSSREMEVLLQLQLGLSNKEIARALEMTEHTVKFHLKNVFSKLGVDKRTKAVIAAREQGILD</sequence>
<dbReference type="InterPro" id="IPR059106">
    <property type="entry name" value="WHD_MalT"/>
</dbReference>
<dbReference type="SMART" id="SM00421">
    <property type="entry name" value="HTH_LUXR"/>
    <property type="match status" value="1"/>
</dbReference>
<dbReference type="PROSITE" id="PS00622">
    <property type="entry name" value="HTH_LUXR_1"/>
    <property type="match status" value="1"/>
</dbReference>
<evidence type="ECO:0000259" key="5">
    <source>
        <dbReference type="PROSITE" id="PS50043"/>
    </source>
</evidence>
<dbReference type="InterPro" id="IPR036388">
    <property type="entry name" value="WH-like_DNA-bd_sf"/>
</dbReference>
<evidence type="ECO:0000256" key="2">
    <source>
        <dbReference type="ARBA" id="ARBA00023125"/>
    </source>
</evidence>
<dbReference type="PANTHER" id="PTHR44688:SF25">
    <property type="entry name" value="HTH LUXR-TYPE DOMAIN-CONTAINING PROTEIN"/>
    <property type="match status" value="1"/>
</dbReference>
<dbReference type="FunCoup" id="A0A7X0JSN1">
    <property type="interactions" value="149"/>
</dbReference>
<dbReference type="GO" id="GO:0003677">
    <property type="term" value="F:DNA binding"/>
    <property type="evidence" value="ECO:0007669"/>
    <property type="project" value="UniProtKB-KW"/>
</dbReference>
<dbReference type="Pfam" id="PF00196">
    <property type="entry name" value="GerE"/>
    <property type="match status" value="1"/>
</dbReference>
<keyword evidence="4" id="KW-0175">Coiled coil</keyword>
<keyword evidence="7" id="KW-1185">Reference proteome</keyword>
<feature type="domain" description="HTH luxR-type" evidence="5">
    <location>
        <begin position="812"/>
        <end position="877"/>
    </location>
</feature>
<dbReference type="PROSITE" id="PS50043">
    <property type="entry name" value="HTH_LUXR_2"/>
    <property type="match status" value="1"/>
</dbReference>
<dbReference type="SUPFAM" id="SSF46894">
    <property type="entry name" value="C-terminal effector domain of the bipartite response regulators"/>
    <property type="match status" value="1"/>
</dbReference>
<dbReference type="CDD" id="cd06170">
    <property type="entry name" value="LuxR_C_like"/>
    <property type="match status" value="1"/>
</dbReference>
<evidence type="ECO:0000256" key="3">
    <source>
        <dbReference type="ARBA" id="ARBA00023163"/>
    </source>
</evidence>
<evidence type="ECO:0000256" key="4">
    <source>
        <dbReference type="SAM" id="Coils"/>
    </source>
</evidence>
<dbReference type="GO" id="GO:0006355">
    <property type="term" value="P:regulation of DNA-templated transcription"/>
    <property type="evidence" value="ECO:0007669"/>
    <property type="project" value="InterPro"/>
</dbReference>
<dbReference type="Pfam" id="PF13401">
    <property type="entry name" value="AAA_22"/>
    <property type="match status" value="1"/>
</dbReference>
<dbReference type="InterPro" id="IPR011990">
    <property type="entry name" value="TPR-like_helical_dom_sf"/>
</dbReference>
<protein>
    <submittedName>
        <fullName evidence="6">LuxR family maltose regulon positive regulatory protein</fullName>
    </submittedName>
</protein>
<organism evidence="6 7">
    <name type="scientific">Pseudoteredinibacter isoporae</name>
    <dbReference type="NCBI Taxonomy" id="570281"/>
    <lineage>
        <taxon>Bacteria</taxon>
        <taxon>Pseudomonadati</taxon>
        <taxon>Pseudomonadota</taxon>
        <taxon>Gammaproteobacteria</taxon>
        <taxon>Cellvibrionales</taxon>
        <taxon>Cellvibrionaceae</taxon>
        <taxon>Pseudoteredinibacter</taxon>
    </lineage>
</organism>
<evidence type="ECO:0000313" key="7">
    <source>
        <dbReference type="Proteomes" id="UP000528457"/>
    </source>
</evidence>
<name>A0A7X0JSN1_9GAMM</name>
<dbReference type="PRINTS" id="PR00038">
    <property type="entry name" value="HTHLUXR"/>
</dbReference>
<comment type="caution">
    <text evidence="6">The sequence shown here is derived from an EMBL/GenBank/DDBJ whole genome shotgun (WGS) entry which is preliminary data.</text>
</comment>
<dbReference type="InterPro" id="IPR027417">
    <property type="entry name" value="P-loop_NTPase"/>
</dbReference>
<evidence type="ECO:0000256" key="1">
    <source>
        <dbReference type="ARBA" id="ARBA00023015"/>
    </source>
</evidence>
<keyword evidence="3" id="KW-0804">Transcription</keyword>